<dbReference type="EMBL" id="FMVM01000003">
    <property type="protein sequence ID" value="SCY21318.1"/>
    <property type="molecule type" value="Genomic_DNA"/>
</dbReference>
<dbReference type="InterPro" id="IPR029065">
    <property type="entry name" value="Enolase_C-like"/>
</dbReference>
<dbReference type="SFLD" id="SFLDS00001">
    <property type="entry name" value="Enolase"/>
    <property type="match status" value="1"/>
</dbReference>
<proteinExistence type="inferred from homology"/>
<evidence type="ECO:0000313" key="5">
    <source>
        <dbReference type="Proteomes" id="UP000198538"/>
    </source>
</evidence>
<dbReference type="SUPFAM" id="SSF54826">
    <property type="entry name" value="Enolase N-terminal domain-like"/>
    <property type="match status" value="1"/>
</dbReference>
<evidence type="ECO:0000256" key="2">
    <source>
        <dbReference type="ARBA" id="ARBA00022723"/>
    </source>
</evidence>
<dbReference type="AlphaFoldDB" id="A0A1G5E480"/>
<dbReference type="PANTHER" id="PTHR48080">
    <property type="entry name" value="D-GALACTONATE DEHYDRATASE-RELATED"/>
    <property type="match status" value="1"/>
</dbReference>
<protein>
    <submittedName>
        <fullName evidence="4">L-alanine-DL-glutamate epimerase</fullName>
    </submittedName>
</protein>
<dbReference type="RefSeq" id="WP_090916795.1">
    <property type="nucleotide sequence ID" value="NZ_FMVM01000003.1"/>
</dbReference>
<gene>
    <name evidence="4" type="ORF">SAMN05720606_103134</name>
</gene>
<dbReference type="Pfam" id="PF13378">
    <property type="entry name" value="MR_MLE_C"/>
    <property type="match status" value="1"/>
</dbReference>
<dbReference type="STRING" id="582692.SAMN05720606_103134"/>
<dbReference type="GO" id="GO:0046872">
    <property type="term" value="F:metal ion binding"/>
    <property type="evidence" value="ECO:0007669"/>
    <property type="project" value="UniProtKB-KW"/>
</dbReference>
<dbReference type="SUPFAM" id="SSF51604">
    <property type="entry name" value="Enolase C-terminal domain-like"/>
    <property type="match status" value="1"/>
</dbReference>
<dbReference type="InterPro" id="IPR013341">
    <property type="entry name" value="Mandelate_racemase_N_dom"/>
</dbReference>
<organism evidence="4 5">
    <name type="scientific">Paenibacillus polysaccharolyticus</name>
    <dbReference type="NCBI Taxonomy" id="582692"/>
    <lineage>
        <taxon>Bacteria</taxon>
        <taxon>Bacillati</taxon>
        <taxon>Bacillota</taxon>
        <taxon>Bacilli</taxon>
        <taxon>Bacillales</taxon>
        <taxon>Paenibacillaceae</taxon>
        <taxon>Paenibacillus</taxon>
    </lineage>
</organism>
<dbReference type="Gene3D" id="3.20.20.120">
    <property type="entry name" value="Enolase-like C-terminal domain"/>
    <property type="match status" value="1"/>
</dbReference>
<dbReference type="PANTHER" id="PTHR48080:SF3">
    <property type="entry name" value="ENOLASE SUPERFAMILY MEMBER DDB_G0284701"/>
    <property type="match status" value="1"/>
</dbReference>
<dbReference type="SMART" id="SM00922">
    <property type="entry name" value="MR_MLE"/>
    <property type="match status" value="1"/>
</dbReference>
<dbReference type="InterPro" id="IPR029017">
    <property type="entry name" value="Enolase-like_N"/>
</dbReference>
<dbReference type="InterPro" id="IPR036849">
    <property type="entry name" value="Enolase-like_C_sf"/>
</dbReference>
<keyword evidence="2" id="KW-0479">Metal-binding</keyword>
<feature type="domain" description="Mandelate racemase/muconate lactonizing enzyme C-terminal" evidence="3">
    <location>
        <begin position="136"/>
        <end position="226"/>
    </location>
</feature>
<dbReference type="Pfam" id="PF02746">
    <property type="entry name" value="MR_MLE_N"/>
    <property type="match status" value="1"/>
</dbReference>
<comment type="similarity">
    <text evidence="1">Belongs to the mandelate racemase/muconate lactonizing enzyme family.</text>
</comment>
<keyword evidence="5" id="KW-1185">Reference proteome</keyword>
<evidence type="ECO:0000259" key="3">
    <source>
        <dbReference type="SMART" id="SM00922"/>
    </source>
</evidence>
<accession>A0A1G5E480</accession>
<evidence type="ECO:0000313" key="4">
    <source>
        <dbReference type="EMBL" id="SCY21318.1"/>
    </source>
</evidence>
<dbReference type="InterPro" id="IPR013342">
    <property type="entry name" value="Mandelate_racemase_C"/>
</dbReference>
<dbReference type="Proteomes" id="UP000198538">
    <property type="component" value="Unassembled WGS sequence"/>
</dbReference>
<dbReference type="InterPro" id="IPR034593">
    <property type="entry name" value="DgoD-like"/>
</dbReference>
<evidence type="ECO:0000256" key="1">
    <source>
        <dbReference type="ARBA" id="ARBA00008031"/>
    </source>
</evidence>
<dbReference type="SFLD" id="SFLDG00180">
    <property type="entry name" value="muconate_cycloisomerase"/>
    <property type="match status" value="1"/>
</dbReference>
<reference evidence="5" key="1">
    <citation type="submission" date="2016-10" db="EMBL/GenBank/DDBJ databases">
        <authorList>
            <person name="Varghese N."/>
            <person name="Submissions S."/>
        </authorList>
    </citation>
    <scope>NUCLEOTIDE SEQUENCE [LARGE SCALE GENOMIC DNA]</scope>
    <source>
        <strain evidence="5">BL9</strain>
    </source>
</reference>
<dbReference type="Gene3D" id="3.30.390.10">
    <property type="entry name" value="Enolase-like, N-terminal domain"/>
    <property type="match status" value="1"/>
</dbReference>
<sequence>MKLTHKNYILQLGEPFISNKGIISMVEQLIIQVHWETYSGIGTAIYANEYGFTKENTSEFMDFARDILLEYSPYEFEKVTKKLWGIFPNCASAISAVDMAIHDLIGKVTGLPLYKLWGLENLPLPMSSISLGSLPRTDLVEKAKGLLDWPILKIKLKKDSDLKCIEDLRSIYNGRIWVDGNCSWSPDETLRVCDYMSKYSIELLEQPIANGNVHSLHYIHKRSPIPIIADEDCVNPSDVLKLQESVSGVNIKLCKCGGLSRAVEMIRLARSLNLKVMLGCKTESIVGISAMGQLAGLADYLDLDGHLDLVNDPFQGIELHEGLVTLPSYPGIGITV</sequence>
<name>A0A1G5E480_9BACL</name>